<dbReference type="PROSITE" id="PS50296">
    <property type="entry name" value="SUI1"/>
    <property type="match status" value="1"/>
</dbReference>
<organism evidence="4 5">
    <name type="scientific">Drosophila pseudoobscura pseudoobscura</name>
    <name type="common">Fruit fly</name>
    <dbReference type="NCBI Taxonomy" id="46245"/>
    <lineage>
        <taxon>Eukaryota</taxon>
        <taxon>Metazoa</taxon>
        <taxon>Ecdysozoa</taxon>
        <taxon>Arthropoda</taxon>
        <taxon>Hexapoda</taxon>
        <taxon>Insecta</taxon>
        <taxon>Pterygota</taxon>
        <taxon>Neoptera</taxon>
        <taxon>Endopterygota</taxon>
        <taxon>Diptera</taxon>
        <taxon>Brachycera</taxon>
        <taxon>Muscomorpha</taxon>
        <taxon>Ephydroidea</taxon>
        <taxon>Drosophilidae</taxon>
        <taxon>Drosophila</taxon>
        <taxon>Sophophora</taxon>
    </lineage>
</organism>
<dbReference type="InterPro" id="IPR036877">
    <property type="entry name" value="SUI1_dom_sf"/>
</dbReference>
<dbReference type="KEGG" id="dpo:4801167"/>
<dbReference type="PANTHER" id="PTHR12217">
    <property type="entry name" value="EUKARYOTIC TRANSLATION INITIATION FACTOR 2D"/>
    <property type="match status" value="1"/>
</dbReference>
<evidence type="ECO:0000256" key="1">
    <source>
        <dbReference type="ARBA" id="ARBA00022490"/>
    </source>
</evidence>
<dbReference type="InterPro" id="IPR015947">
    <property type="entry name" value="PUA-like_sf"/>
</dbReference>
<proteinExistence type="predicted"/>
<dbReference type="PROSITE" id="PS50890">
    <property type="entry name" value="PUA"/>
    <property type="match status" value="1"/>
</dbReference>
<evidence type="ECO:0000259" key="3">
    <source>
        <dbReference type="PROSITE" id="PS50296"/>
    </source>
</evidence>
<feature type="region of interest" description="Disordered" evidence="2">
    <location>
        <begin position="212"/>
        <end position="238"/>
    </location>
</feature>
<dbReference type="Pfam" id="PF17832">
    <property type="entry name" value="Pre-PUA"/>
    <property type="match status" value="1"/>
</dbReference>
<dbReference type="SUPFAM" id="SSF47592">
    <property type="entry name" value="SWIB/MDM2 domain"/>
    <property type="match status" value="1"/>
</dbReference>
<accession>A0A6I8UNK3</accession>
<dbReference type="PANTHER" id="PTHR12217:SF4">
    <property type="entry name" value="EUKARYOTIC TRANSLATION INITIATION FACTOR 2D"/>
    <property type="match status" value="1"/>
</dbReference>
<dbReference type="Pfam" id="PF25304">
    <property type="entry name" value="WHD_eIF2D"/>
    <property type="match status" value="1"/>
</dbReference>
<dbReference type="InterPro" id="IPR039759">
    <property type="entry name" value="eIF2D_SUI1"/>
</dbReference>
<dbReference type="AlphaFoldDB" id="A0A6I8UNK3"/>
<dbReference type="Pfam" id="PF26292">
    <property type="entry name" value="PUA_elF2D"/>
    <property type="match status" value="1"/>
</dbReference>
<dbReference type="InterPro" id="IPR036885">
    <property type="entry name" value="SWIB_MDM2_dom_sf"/>
</dbReference>
<dbReference type="InterPro" id="IPR041366">
    <property type="entry name" value="Pre-PUA"/>
</dbReference>
<dbReference type="FunCoup" id="A0A6I8UNK3">
    <property type="interactions" value="1251"/>
</dbReference>
<dbReference type="RefSeq" id="XP_001358301.2">
    <property type="nucleotide sequence ID" value="XM_001358264.4"/>
</dbReference>
<name>A0A6I8UNK3_DROPS</name>
<dbReference type="FunFam" id="3.10.400.20:FF:000004">
    <property type="entry name" value="Eukaryotic Initiation Factor"/>
    <property type="match status" value="1"/>
</dbReference>
<dbReference type="InterPro" id="IPR057429">
    <property type="entry name" value="WH_eIF2D"/>
</dbReference>
<protein>
    <submittedName>
        <fullName evidence="5">Eukaryotic translation initiation factor 2D</fullName>
    </submittedName>
</protein>
<dbReference type="InterPro" id="IPR039757">
    <property type="entry name" value="EIF2D"/>
</dbReference>
<dbReference type="NCBIfam" id="TIGR00451">
    <property type="entry name" value="unchar_dom_2"/>
    <property type="match status" value="1"/>
</dbReference>
<dbReference type="InterPro" id="IPR001950">
    <property type="entry name" value="SUI1"/>
</dbReference>
<reference evidence="5" key="2">
    <citation type="submission" date="2025-08" db="UniProtKB">
        <authorList>
            <consortium name="RefSeq"/>
        </authorList>
    </citation>
    <scope>IDENTIFICATION</scope>
    <source>
        <strain evidence="5">MV-25-SWS-2005</strain>
        <tissue evidence="5">Whole body</tissue>
    </source>
</reference>
<dbReference type="CDD" id="cd21156">
    <property type="entry name" value="PUA_eIF2d-like"/>
    <property type="match status" value="1"/>
</dbReference>
<keyword evidence="5" id="KW-0648">Protein biosynthesis</keyword>
<dbReference type="Gene3D" id="3.10.400.20">
    <property type="match status" value="1"/>
</dbReference>
<dbReference type="GO" id="GO:0003743">
    <property type="term" value="F:translation initiation factor activity"/>
    <property type="evidence" value="ECO:0007669"/>
    <property type="project" value="UniProtKB-KW"/>
</dbReference>
<dbReference type="GO" id="GO:0003723">
    <property type="term" value="F:RNA binding"/>
    <property type="evidence" value="ECO:0007669"/>
    <property type="project" value="InterPro"/>
</dbReference>
<dbReference type="CDD" id="cd11610">
    <property type="entry name" value="eIF2D_N"/>
    <property type="match status" value="1"/>
</dbReference>
<dbReference type="SUPFAM" id="SSF55159">
    <property type="entry name" value="eIF1-like"/>
    <property type="match status" value="1"/>
</dbReference>
<dbReference type="FunFam" id="3.30.780.10:FF:000016">
    <property type="entry name" value="eukaryotic translation initiation factor 2D"/>
    <property type="match status" value="1"/>
</dbReference>
<reference evidence="4" key="1">
    <citation type="submission" date="2024-06" db="UniProtKB">
        <authorList>
            <consortium name="RefSeq"/>
        </authorList>
    </citation>
    <scope>NUCLEOTIDE SEQUENCE [LARGE SCALE GENOMIC DNA]</scope>
    <source>
        <strain evidence="4">MV2-25</strain>
    </source>
</reference>
<feature type="domain" description="SUI1" evidence="3">
    <location>
        <begin position="480"/>
        <end position="552"/>
    </location>
</feature>
<dbReference type="InParanoid" id="A0A6I8UNK3"/>
<keyword evidence="4" id="KW-1185">Reference proteome</keyword>
<evidence type="ECO:0000256" key="2">
    <source>
        <dbReference type="SAM" id="MobiDB-lite"/>
    </source>
</evidence>
<evidence type="ECO:0000313" key="4">
    <source>
        <dbReference type="Proteomes" id="UP000001819"/>
    </source>
</evidence>
<dbReference type="InterPro" id="IPR048247">
    <property type="entry name" value="eIF2D_N"/>
</dbReference>
<evidence type="ECO:0000313" key="5">
    <source>
        <dbReference type="RefSeq" id="XP_001358301.2"/>
    </source>
</evidence>
<keyword evidence="5" id="KW-0396">Initiation factor</keyword>
<dbReference type="Pfam" id="PF01253">
    <property type="entry name" value="SUI1"/>
    <property type="match status" value="1"/>
</dbReference>
<dbReference type="CDD" id="cd11608">
    <property type="entry name" value="eIF2D_C"/>
    <property type="match status" value="1"/>
</dbReference>
<sequence>MFLKPYRPKSSAALKGSESKKFRQRLELAFPNISVDQLVPAKAAVTHVKILTHGGVQSIVYCVDRQPMFFELDGGQLVPTLYAMWIIPSILPYYTTHEGVLPKLTNGADLMLPGVVPLGVGLSMYGHYKKGQLMAVNLTNNKSAVGVGQLARSSDDLYMCGGHGVAVKMLHLFGDKLWAHEPSLVQQIPLVRTKALSTDDFPALGAEAERKKTAKAEVSEAPAAPDTFASVTQATDGEELESGTALLSLAEEDDHDPADTAPAAESNEVTPEYILRNAFLSALKNNGKKLPLPLLTSNFYRLYVVNEAAEQIDLKKTRYKKLSNFLADMVDQGFIVVREESKGVDKIISVDLEHPELVNFITDVKANEANGAASETPLFHSELKEMYIVSDVTAAFFTKMNFKRGEGIPVGQVKKIVREYVAKHGLQDVKTKLVRPDETLLELYGNREGTLSEVCSLITSKMEHSYQMCSGKDTSGKPMIQMSLATRSGNKKVTLVSNIEAYGIILAEFIKLCKQGAAASTSIVKLPHQKLEQLQIQGNQVRFVYTLLTETYKVPPKCILGLELAKDGKKNKKK</sequence>
<dbReference type="InterPro" id="IPR048248">
    <property type="entry name" value="PUA_eIF2d-like"/>
</dbReference>
<gene>
    <name evidence="5" type="primary">eIF2D</name>
</gene>
<dbReference type="Proteomes" id="UP000001819">
    <property type="component" value="Chromosome 2"/>
</dbReference>
<dbReference type="SUPFAM" id="SSF88697">
    <property type="entry name" value="PUA domain-like"/>
    <property type="match status" value="1"/>
</dbReference>
<keyword evidence="1" id="KW-0963">Cytoplasm</keyword>
<dbReference type="GO" id="GO:0001731">
    <property type="term" value="P:formation of translation preinitiation complex"/>
    <property type="evidence" value="ECO:0007669"/>
    <property type="project" value="InterPro"/>
</dbReference>
<dbReference type="InterPro" id="IPR004521">
    <property type="entry name" value="Uncharacterised_CHP00451"/>
</dbReference>
<dbReference type="Gene3D" id="3.30.780.10">
    <property type="entry name" value="SUI1-like domain"/>
    <property type="match status" value="1"/>
</dbReference>